<evidence type="ECO:0000313" key="4">
    <source>
        <dbReference type="Proteomes" id="UP000321960"/>
    </source>
</evidence>
<reference evidence="2 4" key="3">
    <citation type="submission" date="2019-07" db="EMBL/GenBank/DDBJ databases">
        <title>Whole genome shotgun sequence of Methylobacterium oxalidis NBRC 107715.</title>
        <authorList>
            <person name="Hosoyama A."/>
            <person name="Uohara A."/>
            <person name="Ohji S."/>
            <person name="Ichikawa N."/>
        </authorList>
    </citation>
    <scope>NUCLEOTIDE SEQUENCE [LARGE SCALE GENOMIC DNA]</scope>
    <source>
        <strain evidence="2 4">NBRC 107715</strain>
    </source>
</reference>
<feature type="region of interest" description="Disordered" evidence="1">
    <location>
        <begin position="40"/>
        <end position="66"/>
    </location>
</feature>
<protein>
    <submittedName>
        <fullName evidence="2">Uncharacterized protein</fullName>
    </submittedName>
</protein>
<dbReference type="RefSeq" id="WP_147028065.1">
    <property type="nucleotide sequence ID" value="NZ_BJZU01000105.1"/>
</dbReference>
<gene>
    <name evidence="3" type="ORF">GCM10007888_22750</name>
    <name evidence="2" type="ORF">MOX02_45660</name>
</gene>
<proteinExistence type="predicted"/>
<accession>A0A512J997</accession>
<dbReference type="AlphaFoldDB" id="A0A512J997"/>
<evidence type="ECO:0000313" key="5">
    <source>
        <dbReference type="Proteomes" id="UP001156856"/>
    </source>
</evidence>
<reference evidence="3" key="1">
    <citation type="journal article" date="2014" name="Int. J. Syst. Evol. Microbiol.">
        <title>Complete genome of a new Firmicutes species belonging to the dominant human colonic microbiota ('Ruminococcus bicirculans') reveals two chromosomes and a selective capacity to utilize plant glucans.</title>
        <authorList>
            <consortium name="NISC Comparative Sequencing Program"/>
            <person name="Wegmann U."/>
            <person name="Louis P."/>
            <person name="Goesmann A."/>
            <person name="Henrissat B."/>
            <person name="Duncan S.H."/>
            <person name="Flint H.J."/>
        </authorList>
    </citation>
    <scope>NUCLEOTIDE SEQUENCE</scope>
    <source>
        <strain evidence="3">NBRC 107715</strain>
    </source>
</reference>
<reference evidence="3" key="4">
    <citation type="submission" date="2023-01" db="EMBL/GenBank/DDBJ databases">
        <title>Draft genome sequence of Methylobacterium oxalidis strain NBRC 107715.</title>
        <authorList>
            <person name="Sun Q."/>
            <person name="Mori K."/>
        </authorList>
    </citation>
    <scope>NUCLEOTIDE SEQUENCE</scope>
    <source>
        <strain evidence="3">NBRC 107715</strain>
    </source>
</reference>
<evidence type="ECO:0000256" key="1">
    <source>
        <dbReference type="SAM" id="MobiDB-lite"/>
    </source>
</evidence>
<reference evidence="5" key="2">
    <citation type="journal article" date="2019" name="Int. J. Syst. Evol. Microbiol.">
        <title>The Global Catalogue of Microorganisms (GCM) 10K type strain sequencing project: providing services to taxonomists for standard genome sequencing and annotation.</title>
        <authorList>
            <consortium name="The Broad Institute Genomics Platform"/>
            <consortium name="The Broad Institute Genome Sequencing Center for Infectious Disease"/>
            <person name="Wu L."/>
            <person name="Ma J."/>
        </authorList>
    </citation>
    <scope>NUCLEOTIDE SEQUENCE [LARGE SCALE GENOMIC DNA]</scope>
    <source>
        <strain evidence="5">NBRC 107715</strain>
    </source>
</reference>
<feature type="compositionally biased region" description="Basic and acidic residues" evidence="1">
    <location>
        <begin position="40"/>
        <end position="56"/>
    </location>
</feature>
<dbReference type="Proteomes" id="UP001156856">
    <property type="component" value="Unassembled WGS sequence"/>
</dbReference>
<keyword evidence="5" id="KW-1185">Reference proteome</keyword>
<evidence type="ECO:0000313" key="2">
    <source>
        <dbReference type="EMBL" id="GEP06528.1"/>
    </source>
</evidence>
<dbReference type="Proteomes" id="UP000321960">
    <property type="component" value="Unassembled WGS sequence"/>
</dbReference>
<sequence>MTYVLIAAGGFVVVGMLALIGMVRQAPLCDDDELERVAREVQAQQDRDGTAGHADEPAPFAQILAA</sequence>
<name>A0A512J997_9HYPH</name>
<evidence type="ECO:0000313" key="3">
    <source>
        <dbReference type="EMBL" id="GLS63894.1"/>
    </source>
</evidence>
<comment type="caution">
    <text evidence="2">The sequence shown here is derived from an EMBL/GenBank/DDBJ whole genome shotgun (WGS) entry which is preliminary data.</text>
</comment>
<dbReference type="EMBL" id="BSPK01000031">
    <property type="protein sequence ID" value="GLS63894.1"/>
    <property type="molecule type" value="Genomic_DNA"/>
</dbReference>
<organism evidence="2 4">
    <name type="scientific">Methylobacterium oxalidis</name>
    <dbReference type="NCBI Taxonomy" id="944322"/>
    <lineage>
        <taxon>Bacteria</taxon>
        <taxon>Pseudomonadati</taxon>
        <taxon>Pseudomonadota</taxon>
        <taxon>Alphaproteobacteria</taxon>
        <taxon>Hyphomicrobiales</taxon>
        <taxon>Methylobacteriaceae</taxon>
        <taxon>Methylobacterium</taxon>
    </lineage>
</organism>
<dbReference type="EMBL" id="BJZU01000105">
    <property type="protein sequence ID" value="GEP06528.1"/>
    <property type="molecule type" value="Genomic_DNA"/>
</dbReference>